<sequence length="456" mass="46902">MADRYQKWTARGPGAVLARRLGLPRPEPLRRHRPGRPLLTGPAVLGGAPGGRLGDRVRALLDACGVPIREPGPEPGTEEPRPAALVFDATGITGSGQLRALHAFFHPLIRTLAPCGRVIVLGTPPERAAGPAEATAQRALEGFVRSVGKELRRGGTAQLLLVAPGAEEACESTLRFLLSARSAYVSGQVLRVDGDGDGLRPADWERPLAGRTALVTGASRGIGAAIAGTLHRDGARVICLDLAGQRTALAAVAAASGGLAPLEMDIAAEDAPGELARAVRERAPGGVDIVVHNAGITRDKTLGRMDAGRWDSVLTVNLRAVERIDDHLLAGDGHGVVLRDGGRIVCTSSIAGIAGNAGQTNYATGKAGLIGHVRSLAPVAAERGITVNAVAPGFIETGMTAAVPLLIREAGRRMNSLRQGGLPVDVAETVAYFASPGSGAVTGQVLRVCGQSLLGA</sequence>
<dbReference type="OrthoDB" id="9804774at2"/>
<dbReference type="InterPro" id="IPR057326">
    <property type="entry name" value="KR_dom"/>
</dbReference>
<feature type="domain" description="Ketoreductase" evidence="2">
    <location>
        <begin position="211"/>
        <end position="393"/>
    </location>
</feature>
<dbReference type="PANTHER" id="PTHR42760">
    <property type="entry name" value="SHORT-CHAIN DEHYDROGENASES/REDUCTASES FAMILY MEMBER"/>
    <property type="match status" value="1"/>
</dbReference>
<dbReference type="Proteomes" id="UP000199207">
    <property type="component" value="Unassembled WGS sequence"/>
</dbReference>
<dbReference type="GO" id="GO:0016616">
    <property type="term" value="F:oxidoreductase activity, acting on the CH-OH group of donors, NAD or NADP as acceptor"/>
    <property type="evidence" value="ECO:0007669"/>
    <property type="project" value="TreeGrafter"/>
</dbReference>
<dbReference type="AlphaFoldDB" id="A0A1I1K376"/>
<evidence type="ECO:0000313" key="4">
    <source>
        <dbReference type="Proteomes" id="UP000199207"/>
    </source>
</evidence>
<reference evidence="3 4" key="1">
    <citation type="submission" date="2016-10" db="EMBL/GenBank/DDBJ databases">
        <authorList>
            <person name="de Groot N.N."/>
        </authorList>
    </citation>
    <scope>NUCLEOTIDE SEQUENCE [LARGE SCALE GENOMIC DNA]</scope>
    <source>
        <strain evidence="3 4">CGMCC 4.5739</strain>
    </source>
</reference>
<dbReference type="InterPro" id="IPR002347">
    <property type="entry name" value="SDR_fam"/>
</dbReference>
<dbReference type="EMBL" id="FOLM01000004">
    <property type="protein sequence ID" value="SFC54672.1"/>
    <property type="molecule type" value="Genomic_DNA"/>
</dbReference>
<comment type="similarity">
    <text evidence="1">Belongs to the short-chain dehydrogenases/reductases (SDR) family.</text>
</comment>
<dbReference type="InterPro" id="IPR036291">
    <property type="entry name" value="NAD(P)-bd_dom_sf"/>
</dbReference>
<dbReference type="PRINTS" id="PR00081">
    <property type="entry name" value="GDHRDH"/>
</dbReference>
<organism evidence="3 4">
    <name type="scientific">Streptomyces aidingensis</name>
    <dbReference type="NCBI Taxonomy" id="910347"/>
    <lineage>
        <taxon>Bacteria</taxon>
        <taxon>Bacillati</taxon>
        <taxon>Actinomycetota</taxon>
        <taxon>Actinomycetes</taxon>
        <taxon>Kitasatosporales</taxon>
        <taxon>Streptomycetaceae</taxon>
        <taxon>Streptomyces</taxon>
    </lineage>
</organism>
<dbReference type="FunFam" id="3.40.50.720:FF:000338">
    <property type="entry name" value="3-oxoacyl-ACP reductase FabG"/>
    <property type="match status" value="1"/>
</dbReference>
<dbReference type="NCBIfam" id="NF006110">
    <property type="entry name" value="PRK08261.1"/>
    <property type="match status" value="1"/>
</dbReference>
<evidence type="ECO:0000256" key="1">
    <source>
        <dbReference type="ARBA" id="ARBA00006484"/>
    </source>
</evidence>
<dbReference type="Gene3D" id="3.40.50.720">
    <property type="entry name" value="NAD(P)-binding Rossmann-like Domain"/>
    <property type="match status" value="2"/>
</dbReference>
<dbReference type="STRING" id="910347.SAMN05421773_10447"/>
<evidence type="ECO:0000259" key="2">
    <source>
        <dbReference type="SMART" id="SM00822"/>
    </source>
</evidence>
<dbReference type="Pfam" id="PF13561">
    <property type="entry name" value="adh_short_C2"/>
    <property type="match status" value="1"/>
</dbReference>
<dbReference type="SMART" id="SM00822">
    <property type="entry name" value="PKS_KR"/>
    <property type="match status" value="1"/>
</dbReference>
<dbReference type="PANTHER" id="PTHR42760:SF78">
    <property type="entry name" value="3-OXOACYL-[ACYL-CARRIER-PROTEIN] REDUCTASE [NADH]"/>
    <property type="match status" value="1"/>
</dbReference>
<accession>A0A1I1K376</accession>
<dbReference type="SUPFAM" id="SSF51735">
    <property type="entry name" value="NAD(P)-binding Rossmann-fold domains"/>
    <property type="match status" value="2"/>
</dbReference>
<keyword evidence="4" id="KW-1185">Reference proteome</keyword>
<protein>
    <submittedName>
        <fullName evidence="3">3-oxoacyl-[acyl-carrier protein] reductase</fullName>
    </submittedName>
</protein>
<gene>
    <name evidence="3" type="ORF">SAMN05421773_10447</name>
</gene>
<name>A0A1I1K376_9ACTN</name>
<evidence type="ECO:0000313" key="3">
    <source>
        <dbReference type="EMBL" id="SFC54672.1"/>
    </source>
</evidence>
<dbReference type="PRINTS" id="PR00080">
    <property type="entry name" value="SDRFAMILY"/>
</dbReference>
<dbReference type="RefSeq" id="WP_093838340.1">
    <property type="nucleotide sequence ID" value="NZ_FOLM01000004.1"/>
</dbReference>
<proteinExistence type="inferred from homology"/>